<organism evidence="1 2">
    <name type="scientific">Tagetes erecta</name>
    <name type="common">African marigold</name>
    <dbReference type="NCBI Taxonomy" id="13708"/>
    <lineage>
        <taxon>Eukaryota</taxon>
        <taxon>Viridiplantae</taxon>
        <taxon>Streptophyta</taxon>
        <taxon>Embryophyta</taxon>
        <taxon>Tracheophyta</taxon>
        <taxon>Spermatophyta</taxon>
        <taxon>Magnoliopsida</taxon>
        <taxon>eudicotyledons</taxon>
        <taxon>Gunneridae</taxon>
        <taxon>Pentapetalae</taxon>
        <taxon>asterids</taxon>
        <taxon>campanulids</taxon>
        <taxon>Asterales</taxon>
        <taxon>Asteraceae</taxon>
        <taxon>Asteroideae</taxon>
        <taxon>Heliantheae alliance</taxon>
        <taxon>Tageteae</taxon>
        <taxon>Tagetes</taxon>
    </lineage>
</organism>
<dbReference type="AlphaFoldDB" id="A0AAD8JPZ1"/>
<gene>
    <name evidence="1" type="ORF">QVD17_41892</name>
</gene>
<keyword evidence="2" id="KW-1185">Reference proteome</keyword>
<accession>A0AAD8JPZ1</accession>
<evidence type="ECO:0000313" key="2">
    <source>
        <dbReference type="Proteomes" id="UP001229421"/>
    </source>
</evidence>
<sequence>MSLVSCSSFNNEQDIFTIKDDQISIMDPVRSGLTKVTDNPVQIGRFDIGEGKLLTLSRPSKIGINCIYLDQPCGALDWCCEGLRCTGFFNGECRIDAFCKQQGQRCDLTRPCCPPIKCDGTVTGRCN</sequence>
<evidence type="ECO:0000313" key="1">
    <source>
        <dbReference type="EMBL" id="KAK1406512.1"/>
    </source>
</evidence>
<protein>
    <submittedName>
        <fullName evidence="1">Uncharacterized protein</fullName>
    </submittedName>
</protein>
<dbReference type="EMBL" id="JAUHHV010000012">
    <property type="protein sequence ID" value="KAK1406512.1"/>
    <property type="molecule type" value="Genomic_DNA"/>
</dbReference>
<name>A0AAD8JPZ1_TARER</name>
<comment type="caution">
    <text evidence="1">The sequence shown here is derived from an EMBL/GenBank/DDBJ whole genome shotgun (WGS) entry which is preliminary data.</text>
</comment>
<dbReference type="Proteomes" id="UP001229421">
    <property type="component" value="Unassembled WGS sequence"/>
</dbReference>
<proteinExistence type="predicted"/>
<reference evidence="1" key="1">
    <citation type="journal article" date="2023" name="bioRxiv">
        <title>Improved chromosome-level genome assembly for marigold (Tagetes erecta).</title>
        <authorList>
            <person name="Jiang F."/>
            <person name="Yuan L."/>
            <person name="Wang S."/>
            <person name="Wang H."/>
            <person name="Xu D."/>
            <person name="Wang A."/>
            <person name="Fan W."/>
        </authorList>
    </citation>
    <scope>NUCLEOTIDE SEQUENCE</scope>
    <source>
        <strain evidence="1">WSJ</strain>
        <tissue evidence="1">Leaf</tissue>
    </source>
</reference>